<proteinExistence type="predicted"/>
<dbReference type="Proteomes" id="UP000789920">
    <property type="component" value="Unassembled WGS sequence"/>
</dbReference>
<dbReference type="EMBL" id="CAJVQC010000378">
    <property type="protein sequence ID" value="CAG8468578.1"/>
    <property type="molecule type" value="Genomic_DNA"/>
</dbReference>
<organism evidence="1 2">
    <name type="scientific">Racocetra persica</name>
    <dbReference type="NCBI Taxonomy" id="160502"/>
    <lineage>
        <taxon>Eukaryota</taxon>
        <taxon>Fungi</taxon>
        <taxon>Fungi incertae sedis</taxon>
        <taxon>Mucoromycota</taxon>
        <taxon>Glomeromycotina</taxon>
        <taxon>Glomeromycetes</taxon>
        <taxon>Diversisporales</taxon>
        <taxon>Gigasporaceae</taxon>
        <taxon>Racocetra</taxon>
    </lineage>
</organism>
<evidence type="ECO:0000313" key="1">
    <source>
        <dbReference type="EMBL" id="CAG8468578.1"/>
    </source>
</evidence>
<name>A0ACA9KEI8_9GLOM</name>
<gene>
    <name evidence="1" type="ORF">RPERSI_LOCUS472</name>
</gene>
<feature type="non-terminal residue" evidence="1">
    <location>
        <position position="1"/>
    </location>
</feature>
<accession>A0ACA9KEI8</accession>
<reference evidence="1" key="1">
    <citation type="submission" date="2021-06" db="EMBL/GenBank/DDBJ databases">
        <authorList>
            <person name="Kallberg Y."/>
            <person name="Tangrot J."/>
            <person name="Rosling A."/>
        </authorList>
    </citation>
    <scope>NUCLEOTIDE SEQUENCE</scope>
    <source>
        <strain evidence="1">MA461A</strain>
    </source>
</reference>
<sequence length="201" mass="23304">AQYYKIREEAQSTNPLKEEEYSSEPNLATNLILKKHTFKKIAQAPKDMPNTQNRLKVIGKLNDQIKILNIKAKSNQREYKPKEYKLQERKPREFNLVMKEIGNPDKNRNLLLTKKKELTSPNENLKKLERLFKANQSELSDRKLYSKVRPHLANDDQIPRSEDSSEKSESEATIYTEELDSNLSSDSSSSDDSSENSNQMN</sequence>
<protein>
    <submittedName>
        <fullName evidence="1">24487_t:CDS:1</fullName>
    </submittedName>
</protein>
<comment type="caution">
    <text evidence="1">The sequence shown here is derived from an EMBL/GenBank/DDBJ whole genome shotgun (WGS) entry which is preliminary data.</text>
</comment>
<keyword evidence="2" id="KW-1185">Reference proteome</keyword>
<evidence type="ECO:0000313" key="2">
    <source>
        <dbReference type="Proteomes" id="UP000789920"/>
    </source>
</evidence>